<dbReference type="AlphaFoldDB" id="A0A6A6WV89"/>
<dbReference type="CDD" id="cd00067">
    <property type="entry name" value="GAL4"/>
    <property type="match status" value="1"/>
</dbReference>
<dbReference type="SUPFAM" id="SSF57701">
    <property type="entry name" value="Zn2/Cys6 DNA-binding domain"/>
    <property type="match status" value="1"/>
</dbReference>
<name>A0A6A6WV89_9PLEO</name>
<evidence type="ECO:0000259" key="6">
    <source>
        <dbReference type="PROSITE" id="PS50048"/>
    </source>
</evidence>
<dbReference type="OrthoDB" id="4216928at2759"/>
<keyword evidence="2" id="KW-0862">Zinc</keyword>
<dbReference type="Proteomes" id="UP000799757">
    <property type="component" value="Unassembled WGS sequence"/>
</dbReference>
<evidence type="ECO:0000256" key="5">
    <source>
        <dbReference type="ARBA" id="ARBA00023242"/>
    </source>
</evidence>
<evidence type="ECO:0000256" key="4">
    <source>
        <dbReference type="ARBA" id="ARBA00023163"/>
    </source>
</evidence>
<reference evidence="7" key="1">
    <citation type="journal article" date="2020" name="Stud. Mycol.">
        <title>101 Dothideomycetes genomes: a test case for predicting lifestyles and emergence of pathogens.</title>
        <authorList>
            <person name="Haridas S."/>
            <person name="Albert R."/>
            <person name="Binder M."/>
            <person name="Bloem J."/>
            <person name="Labutti K."/>
            <person name="Salamov A."/>
            <person name="Andreopoulos B."/>
            <person name="Baker S."/>
            <person name="Barry K."/>
            <person name="Bills G."/>
            <person name="Bluhm B."/>
            <person name="Cannon C."/>
            <person name="Castanera R."/>
            <person name="Culley D."/>
            <person name="Daum C."/>
            <person name="Ezra D."/>
            <person name="Gonzalez J."/>
            <person name="Henrissat B."/>
            <person name="Kuo A."/>
            <person name="Liang C."/>
            <person name="Lipzen A."/>
            <person name="Lutzoni F."/>
            <person name="Magnuson J."/>
            <person name="Mondo S."/>
            <person name="Nolan M."/>
            <person name="Ohm R."/>
            <person name="Pangilinan J."/>
            <person name="Park H.-J."/>
            <person name="Ramirez L."/>
            <person name="Alfaro M."/>
            <person name="Sun H."/>
            <person name="Tritt A."/>
            <person name="Yoshinaga Y."/>
            <person name="Zwiers L.-H."/>
            <person name="Turgeon B."/>
            <person name="Goodwin S."/>
            <person name="Spatafora J."/>
            <person name="Crous P."/>
            <person name="Grigoriev I."/>
        </authorList>
    </citation>
    <scope>NUCLEOTIDE SEQUENCE</scope>
    <source>
        <strain evidence="7">CBS 109.77</strain>
    </source>
</reference>
<dbReference type="SMART" id="SM00066">
    <property type="entry name" value="GAL4"/>
    <property type="match status" value="1"/>
</dbReference>
<dbReference type="InterPro" id="IPR036864">
    <property type="entry name" value="Zn2-C6_fun-type_DNA-bd_sf"/>
</dbReference>
<evidence type="ECO:0000256" key="1">
    <source>
        <dbReference type="ARBA" id="ARBA00022723"/>
    </source>
</evidence>
<organism evidence="7 8">
    <name type="scientific">Melanomma pulvis-pyrius CBS 109.77</name>
    <dbReference type="NCBI Taxonomy" id="1314802"/>
    <lineage>
        <taxon>Eukaryota</taxon>
        <taxon>Fungi</taxon>
        <taxon>Dikarya</taxon>
        <taxon>Ascomycota</taxon>
        <taxon>Pezizomycotina</taxon>
        <taxon>Dothideomycetes</taxon>
        <taxon>Pleosporomycetidae</taxon>
        <taxon>Pleosporales</taxon>
        <taxon>Melanommataceae</taxon>
        <taxon>Melanomma</taxon>
    </lineage>
</organism>
<evidence type="ECO:0000256" key="2">
    <source>
        <dbReference type="ARBA" id="ARBA00022833"/>
    </source>
</evidence>
<dbReference type="Pfam" id="PF00172">
    <property type="entry name" value="Zn_clus"/>
    <property type="match status" value="1"/>
</dbReference>
<dbReference type="PROSITE" id="PS50048">
    <property type="entry name" value="ZN2_CY6_FUNGAL_2"/>
    <property type="match status" value="1"/>
</dbReference>
<dbReference type="GO" id="GO:0008270">
    <property type="term" value="F:zinc ion binding"/>
    <property type="evidence" value="ECO:0007669"/>
    <property type="project" value="InterPro"/>
</dbReference>
<gene>
    <name evidence="7" type="ORF">K505DRAFT_256858</name>
</gene>
<dbReference type="EMBL" id="MU002275">
    <property type="protein sequence ID" value="KAF2787833.1"/>
    <property type="molecule type" value="Genomic_DNA"/>
</dbReference>
<dbReference type="InterPro" id="IPR001138">
    <property type="entry name" value="Zn2Cys6_DnaBD"/>
</dbReference>
<protein>
    <recommendedName>
        <fullName evidence="6">Zn(2)-C6 fungal-type domain-containing protein</fullName>
    </recommendedName>
</protein>
<keyword evidence="5" id="KW-0539">Nucleus</keyword>
<sequence>MLGYISSTRKKSCHSCVKSKRRCDLGYPCCRRCLSKGINCTYPNASVNEAKVMIRHTTPDLIPVADNIVGGATDILQSTSSIDPAILLSDSSSSPDSFQGELCRSTTYAEPRICEALLPQAWEPIILEEGQIRFIVNKLCSFIPSMAFSGNTPFMHAALYQEYQPPAYQDSCSLSALYLMKTDKNVPILSNSINSKISTLLASSNTWTLSEHLAAVQALIIYQIIRLFDPDLHLQAPAEKHNHLLELWTAHLWKRAFNEPNAYPTCYQSWIFYESLRRTVLISVFLRGAWSAVTKNGQCDQVPILARLPLSKDQRLWDADVVEWTDRLPCSNQCLHAYEDLSSSWKPGGPVSQLSEFERLLLAACRGREDPGLLVD</sequence>
<evidence type="ECO:0000256" key="3">
    <source>
        <dbReference type="ARBA" id="ARBA00023015"/>
    </source>
</evidence>
<dbReference type="PANTHER" id="PTHR47660">
    <property type="entry name" value="TRANSCRIPTION FACTOR WITH C2H2 AND ZN(2)-CYS(6) DNA BINDING DOMAIN (EUROFUNG)-RELATED-RELATED"/>
    <property type="match status" value="1"/>
</dbReference>
<feature type="domain" description="Zn(2)-C6 fungal-type" evidence="6">
    <location>
        <begin position="12"/>
        <end position="42"/>
    </location>
</feature>
<keyword evidence="8" id="KW-1185">Reference proteome</keyword>
<dbReference type="PANTHER" id="PTHR47660:SF3">
    <property type="entry name" value="FINGER DOMAIN PROTEIN, PUTATIVE (AFU_ORTHOLOGUE AFUA_4G03310)-RELATED"/>
    <property type="match status" value="1"/>
</dbReference>
<keyword evidence="1" id="KW-0479">Metal-binding</keyword>
<keyword evidence="3" id="KW-0805">Transcription regulation</keyword>
<dbReference type="Gene3D" id="4.10.240.10">
    <property type="entry name" value="Zn(2)-C6 fungal-type DNA-binding domain"/>
    <property type="match status" value="1"/>
</dbReference>
<proteinExistence type="predicted"/>
<accession>A0A6A6WV89</accession>
<evidence type="ECO:0000313" key="8">
    <source>
        <dbReference type="Proteomes" id="UP000799757"/>
    </source>
</evidence>
<dbReference type="GO" id="GO:0000981">
    <property type="term" value="F:DNA-binding transcription factor activity, RNA polymerase II-specific"/>
    <property type="evidence" value="ECO:0007669"/>
    <property type="project" value="InterPro"/>
</dbReference>
<keyword evidence="4" id="KW-0804">Transcription</keyword>
<evidence type="ECO:0000313" key="7">
    <source>
        <dbReference type="EMBL" id="KAF2787833.1"/>
    </source>
</evidence>